<organism evidence="3 4">
    <name type="scientific">Leucothrix arctica</name>
    <dbReference type="NCBI Taxonomy" id="1481894"/>
    <lineage>
        <taxon>Bacteria</taxon>
        <taxon>Pseudomonadati</taxon>
        <taxon>Pseudomonadota</taxon>
        <taxon>Gammaproteobacteria</taxon>
        <taxon>Thiotrichales</taxon>
        <taxon>Thiotrichaceae</taxon>
        <taxon>Leucothrix</taxon>
    </lineage>
</organism>
<dbReference type="PANTHER" id="PTHR35342:SF5">
    <property type="entry name" value="TRICARBOXYLIC TRANSPORT PROTEIN"/>
    <property type="match status" value="1"/>
</dbReference>
<dbReference type="OrthoDB" id="9781349at2"/>
<feature type="transmembrane region" description="Helical" evidence="1">
    <location>
        <begin position="12"/>
        <end position="34"/>
    </location>
</feature>
<feature type="transmembrane region" description="Helical" evidence="1">
    <location>
        <begin position="411"/>
        <end position="427"/>
    </location>
</feature>
<keyword evidence="4" id="KW-1185">Reference proteome</keyword>
<dbReference type="Pfam" id="PF01970">
    <property type="entry name" value="TctA"/>
    <property type="match status" value="1"/>
</dbReference>
<evidence type="ECO:0000256" key="1">
    <source>
        <dbReference type="SAM" id="Phobius"/>
    </source>
</evidence>
<dbReference type="EMBL" id="QGKL01000043">
    <property type="protein sequence ID" value="PWQ93122.1"/>
    <property type="molecule type" value="Genomic_DNA"/>
</dbReference>
<keyword evidence="1" id="KW-0472">Membrane</keyword>
<name>A0A317CAL8_9GAMM</name>
<feature type="transmembrane region" description="Helical" evidence="1">
    <location>
        <begin position="385"/>
        <end position="405"/>
    </location>
</feature>
<dbReference type="RefSeq" id="WP_109826668.1">
    <property type="nucleotide sequence ID" value="NZ_QGKL01000043.1"/>
</dbReference>
<feature type="transmembrane region" description="Helical" evidence="1">
    <location>
        <begin position="75"/>
        <end position="97"/>
    </location>
</feature>
<sequence length="660" mass="70048">MYLENALEGLSMVMMWPAVGYLGLGILLGLFFGAVPGLSGLVGMAILLPFTIGMEPASAFAFLMGMYAVTTTSDTLASVLLGVPGTAASQATILDGYPMAQRGEAARALGAAFTVSGVGGVLGALLLAFSIPLVEPLILAVSEPEFFALGALGLTMVGALSGNSILKGLTAACLGLLLATIGFAEYSGQLRYTFEYTYLLDGIPILPLVLGLFALPELLDLAVSNSCISQVKRNEVKGGMLQGMRDAVTHWKLGLRCTVIGVYIGMLPGLGGAIVDWVAYGHAVQSSKDSSKFGTGDVRGVIAPEAANNAMKGGALLPTIAFAIPGSASMAILLGAFTIQGLQPGPQMLISELDITFSLIWSLAIANIVGAVLLLVWGNQLAKLTFVKGHILVPAVAIFIFMGSWIERGDIGDWILLLMFGLLGYVMKKGGWARPPLVLGYILGSIMETALHISIQTDGPAAFTRPIVLVLIVLLILTLFLAFRRHRNGLKKTELVEEVNESEGGGVHYPGYSLPLSIGASLVFISAGIMAYDWSYGSKLFPLAVIALGLALSITVLRKDRHNLAQMRLGSKLTLKTMPREELIQAFKFGGLLLGILLATLVLGQFVSILLFVAVYLRFWGHYGIKVIATYCLAAAIGLYGLFELVVPVVWYESPYFTLF</sequence>
<keyword evidence="1" id="KW-0812">Transmembrane</keyword>
<evidence type="ECO:0000259" key="2">
    <source>
        <dbReference type="Pfam" id="PF01970"/>
    </source>
</evidence>
<feature type="transmembrane region" description="Helical" evidence="1">
    <location>
        <begin position="137"/>
        <end position="158"/>
    </location>
</feature>
<dbReference type="Proteomes" id="UP000245506">
    <property type="component" value="Unassembled WGS sequence"/>
</dbReference>
<protein>
    <recommendedName>
        <fullName evidence="2">DUF112 domain-containing protein</fullName>
    </recommendedName>
</protein>
<proteinExistence type="predicted"/>
<evidence type="ECO:0000313" key="3">
    <source>
        <dbReference type="EMBL" id="PWQ93122.1"/>
    </source>
</evidence>
<feature type="transmembrane region" description="Helical" evidence="1">
    <location>
        <begin position="359"/>
        <end position="378"/>
    </location>
</feature>
<feature type="transmembrane region" description="Helical" evidence="1">
    <location>
        <begin position="165"/>
        <end position="184"/>
    </location>
</feature>
<feature type="transmembrane region" description="Helical" evidence="1">
    <location>
        <begin position="109"/>
        <end position="131"/>
    </location>
</feature>
<dbReference type="AlphaFoldDB" id="A0A317CAL8"/>
<dbReference type="PANTHER" id="PTHR35342">
    <property type="entry name" value="TRICARBOXYLIC TRANSPORT PROTEIN"/>
    <property type="match status" value="1"/>
</dbReference>
<keyword evidence="1" id="KW-1133">Transmembrane helix</keyword>
<gene>
    <name evidence="3" type="ORF">DKT75_20755</name>
</gene>
<feature type="transmembrane region" description="Helical" evidence="1">
    <location>
        <begin position="315"/>
        <end position="339"/>
    </location>
</feature>
<comment type="caution">
    <text evidence="3">The sequence shown here is derived from an EMBL/GenBank/DDBJ whole genome shotgun (WGS) entry which is preliminary data.</text>
</comment>
<feature type="transmembrane region" description="Helical" evidence="1">
    <location>
        <begin position="628"/>
        <end position="652"/>
    </location>
</feature>
<dbReference type="InterPro" id="IPR002823">
    <property type="entry name" value="DUF112_TM"/>
</dbReference>
<accession>A0A317CAL8</accession>
<feature type="transmembrane region" description="Helical" evidence="1">
    <location>
        <begin position="540"/>
        <end position="558"/>
    </location>
</feature>
<feature type="transmembrane region" description="Helical" evidence="1">
    <location>
        <begin position="196"/>
        <end position="215"/>
    </location>
</feature>
<feature type="transmembrane region" description="Helical" evidence="1">
    <location>
        <begin position="439"/>
        <end position="457"/>
    </location>
</feature>
<feature type="transmembrane region" description="Helical" evidence="1">
    <location>
        <begin position="463"/>
        <end position="483"/>
    </location>
</feature>
<feature type="domain" description="DUF112" evidence="2">
    <location>
        <begin position="21"/>
        <end position="439"/>
    </location>
</feature>
<feature type="transmembrane region" description="Helical" evidence="1">
    <location>
        <begin position="46"/>
        <end position="69"/>
    </location>
</feature>
<feature type="transmembrane region" description="Helical" evidence="1">
    <location>
        <begin position="589"/>
        <end position="616"/>
    </location>
</feature>
<reference evidence="3 4" key="1">
    <citation type="submission" date="2018-05" db="EMBL/GenBank/DDBJ databases">
        <title>Leucothrix arctica sp. nov., isolated from Arctic seawater.</title>
        <authorList>
            <person name="Choi A."/>
            <person name="Baek K."/>
        </authorList>
    </citation>
    <scope>NUCLEOTIDE SEQUENCE [LARGE SCALE GENOMIC DNA]</scope>
    <source>
        <strain evidence="3 4">IMCC9719</strain>
    </source>
</reference>
<evidence type="ECO:0000313" key="4">
    <source>
        <dbReference type="Proteomes" id="UP000245506"/>
    </source>
</evidence>